<evidence type="ECO:0000313" key="1">
    <source>
        <dbReference type="EMBL" id="USD20106.1"/>
    </source>
</evidence>
<evidence type="ECO:0000313" key="2">
    <source>
        <dbReference type="Proteomes" id="UP001055658"/>
    </source>
</evidence>
<name>A0ABY4V9P6_9GAMM</name>
<proteinExistence type="predicted"/>
<dbReference type="Proteomes" id="UP001055658">
    <property type="component" value="Chromosome"/>
</dbReference>
<reference evidence="1" key="1">
    <citation type="submission" date="2022-02" db="EMBL/GenBank/DDBJ databases">
        <title>Coral-associated bacteria.</title>
        <authorList>
            <person name="Tang K."/>
            <person name="Wang X."/>
        </authorList>
    </citation>
    <scope>NUCLEOTIDE SEQUENCE</scope>
    <source>
        <strain evidence="1">SCSIO 43006</strain>
    </source>
</reference>
<protein>
    <submittedName>
        <fullName evidence="1">Uncharacterized protein</fullName>
    </submittedName>
</protein>
<organism evidence="1 2">
    <name type="scientific">Microbulbifer variabilis</name>
    <dbReference type="NCBI Taxonomy" id="266805"/>
    <lineage>
        <taxon>Bacteria</taxon>
        <taxon>Pseudomonadati</taxon>
        <taxon>Pseudomonadota</taxon>
        <taxon>Gammaproteobacteria</taxon>
        <taxon>Cellvibrionales</taxon>
        <taxon>Microbulbiferaceae</taxon>
        <taxon>Microbulbifer</taxon>
    </lineage>
</organism>
<accession>A0ABY4V9P6</accession>
<gene>
    <name evidence="1" type="ORF">MJO52_13565</name>
</gene>
<keyword evidence="2" id="KW-1185">Reference proteome</keyword>
<dbReference type="RefSeq" id="WP_252082201.1">
    <property type="nucleotide sequence ID" value="NZ_CP092418.1"/>
</dbReference>
<sequence length="220" mass="24982">MTQNLENKRLIECNSGRMALFLKSAIFTALFLSESVIARTLSLVSYENPPDLGSRQGYVLVKLDVGGTAPSIEFFKLYSNGSTYLESGKKTWLRKNNRYHISLKGKPSGYYLMAIPSGLYQITQINAPYFNLPYKLDTSSRRTWRFHVEAEKTNYIGSLFIGKQRKSDSIEVYLKNRIATDFNEIQESLGSLTELYPLVSGTGVQDVFFNSWQGPLEVEQ</sequence>
<dbReference type="EMBL" id="CP092418">
    <property type="protein sequence ID" value="USD20106.1"/>
    <property type="molecule type" value="Genomic_DNA"/>
</dbReference>